<sequence length="940" mass="101560">MSVASSQRSSRSFSSSPGRGRRSASHSERSSERLSDSGRRSPSHSPTPRSKLKHWLEYKQRRENGGDDAVSIVTTGDESPHDDPDDSSYRGRLPVKSRIGTIQSTRDRVSPIRPRRSGRFKSSEPPEDRDSEHGSDSPEDAYSDGDHNRDERPASQASPPPVTPQRKKSRSKRVKKTASVVASDSADDAPAPRTSSSTKRKRFVEKKPGSSPSTSPIPKKRRHDPPPRRTPSPASSDYELPTALDILKSSASKKRKSSPTKSHRKDYTIRFFDDEAVEDDGDSVGSGDEHMRTNDEYDYADSFIDDANDDSDVSMCSVKSDSSPRRADAGRHHRHSSSSKSRPSKPSENGLSSPFKEAKKRSRHTRESSSDIVEVTDERNVKKTGNHSSNKSQSSMVQATLVPGARRPTVSRPKEVLEISSDSETDGDRTPSKSAASKAAQSAPTSSKHSSKPPTSSKPSNSNSKSSSTPKTTKSSKSTHVSSKPKDATKPSKSTDTSTPSKSSPSKSSKIDNTSPSKSSKSTNASRSVDASTKSSKSSHKTAGASSTKSSKPAVTSSKAIDPTPETPSKPRPKKSAPKHSNPPETSAQPTNKKGKGKAKETRTPSPPPRIDTPEPEPSARSVSEKGKTKAKAVRTPSLSPPPDTPDLEASAQPVSKKGKGKAKAVHARSPSPRRDIPDDAQSDDGLSAYEREQLEKAIKASKKANAPPPKAGESSRKKGKGKAKAVHARSPSPRRDIPDDAQSDDGLSAYEREQLEKAIKASKKANAPPPKAGESSRRRESSPKNKATSESESERAVFINMNDFIAKRLAELEEAGANQTVVPSAATTVSPTSPFREDANTFRRVTSLGDVDEVTDPNDFDPVLVDTYAGLPNLRARRIISWSQQAGRGNPTFSVWGVWIPHMNGVTAYRAVTFTQEGQFRNPARTSPLEVVMRSTLAY</sequence>
<feature type="compositionally biased region" description="Basic residues" evidence="1">
    <location>
        <begin position="657"/>
        <end position="667"/>
    </location>
</feature>
<evidence type="ECO:0000256" key="1">
    <source>
        <dbReference type="SAM" id="MobiDB-lite"/>
    </source>
</evidence>
<feature type="region of interest" description="Disordered" evidence="1">
    <location>
        <begin position="1"/>
        <end position="795"/>
    </location>
</feature>
<evidence type="ECO:0000313" key="3">
    <source>
        <dbReference type="Proteomes" id="UP000521943"/>
    </source>
</evidence>
<evidence type="ECO:0000313" key="2">
    <source>
        <dbReference type="EMBL" id="KAF6744187.1"/>
    </source>
</evidence>
<proteinExistence type="predicted"/>
<dbReference type="Proteomes" id="UP000521943">
    <property type="component" value="Unassembled WGS sequence"/>
</dbReference>
<reference evidence="2 3" key="1">
    <citation type="submission" date="2020-07" db="EMBL/GenBank/DDBJ databases">
        <title>Comparative genomics of pyrophilous fungi reveals a link between fire events and developmental genes.</title>
        <authorList>
            <consortium name="DOE Joint Genome Institute"/>
            <person name="Steindorff A.S."/>
            <person name="Carver A."/>
            <person name="Calhoun S."/>
            <person name="Stillman K."/>
            <person name="Liu H."/>
            <person name="Lipzen A."/>
            <person name="Pangilinan J."/>
            <person name="Labutti K."/>
            <person name="Bruns T.D."/>
            <person name="Grigoriev I.V."/>
        </authorList>
    </citation>
    <scope>NUCLEOTIDE SEQUENCE [LARGE SCALE GENOMIC DNA]</scope>
    <source>
        <strain evidence="2 3">CBS 144469</strain>
    </source>
</reference>
<feature type="compositionally biased region" description="Polar residues" evidence="1">
    <location>
        <begin position="583"/>
        <end position="592"/>
    </location>
</feature>
<feature type="compositionally biased region" description="Low complexity" evidence="1">
    <location>
        <begin position="491"/>
        <end position="554"/>
    </location>
</feature>
<keyword evidence="3" id="KW-1185">Reference proteome</keyword>
<feature type="compositionally biased region" description="Acidic residues" evidence="1">
    <location>
        <begin position="296"/>
        <end position="312"/>
    </location>
</feature>
<gene>
    <name evidence="2" type="ORF">DFP72DRAFT_1095405</name>
</gene>
<comment type="caution">
    <text evidence="2">The sequence shown here is derived from an EMBL/GenBank/DDBJ whole genome shotgun (WGS) entry which is preliminary data.</text>
</comment>
<feature type="compositionally biased region" description="Basic and acidic residues" evidence="1">
    <location>
        <begin position="751"/>
        <end position="760"/>
    </location>
</feature>
<feature type="compositionally biased region" description="Basic residues" evidence="1">
    <location>
        <begin position="718"/>
        <end position="728"/>
    </location>
</feature>
<feature type="compositionally biased region" description="Low complexity" evidence="1">
    <location>
        <begin position="432"/>
        <end position="482"/>
    </location>
</feature>
<feature type="compositionally biased region" description="Low complexity" evidence="1">
    <location>
        <begin position="177"/>
        <end position="197"/>
    </location>
</feature>
<feature type="compositionally biased region" description="Low complexity" evidence="1">
    <location>
        <begin position="338"/>
        <end position="347"/>
    </location>
</feature>
<feature type="compositionally biased region" description="Basic and acidic residues" evidence="1">
    <location>
        <begin position="54"/>
        <end position="65"/>
    </location>
</feature>
<feature type="compositionally biased region" description="Basic residues" evidence="1">
    <location>
        <begin position="165"/>
        <end position="176"/>
    </location>
</feature>
<feature type="compositionally biased region" description="Basic residues" evidence="1">
    <location>
        <begin position="251"/>
        <end position="264"/>
    </location>
</feature>
<feature type="compositionally biased region" description="Basic and acidic residues" evidence="1">
    <location>
        <begin position="775"/>
        <end position="795"/>
    </location>
</feature>
<feature type="compositionally biased region" description="Polar residues" evidence="1">
    <location>
        <begin position="386"/>
        <end position="398"/>
    </location>
</feature>
<dbReference type="AlphaFoldDB" id="A0A8H6HDG2"/>
<feature type="compositionally biased region" description="Basic and acidic residues" evidence="1">
    <location>
        <begin position="690"/>
        <end position="699"/>
    </location>
</feature>
<protein>
    <submittedName>
        <fullName evidence="2">Uncharacterized protein</fullName>
    </submittedName>
</protein>
<dbReference type="EMBL" id="JACGCI010000125">
    <property type="protein sequence ID" value="KAF6744187.1"/>
    <property type="molecule type" value="Genomic_DNA"/>
</dbReference>
<feature type="compositionally biased region" description="Basic and acidic residues" evidence="1">
    <location>
        <begin position="144"/>
        <end position="153"/>
    </location>
</feature>
<organism evidence="2 3">
    <name type="scientific">Ephemerocybe angulata</name>
    <dbReference type="NCBI Taxonomy" id="980116"/>
    <lineage>
        <taxon>Eukaryota</taxon>
        <taxon>Fungi</taxon>
        <taxon>Dikarya</taxon>
        <taxon>Basidiomycota</taxon>
        <taxon>Agaricomycotina</taxon>
        <taxon>Agaricomycetes</taxon>
        <taxon>Agaricomycetidae</taxon>
        <taxon>Agaricales</taxon>
        <taxon>Agaricineae</taxon>
        <taxon>Psathyrellaceae</taxon>
        <taxon>Ephemerocybe</taxon>
    </lineage>
</organism>
<accession>A0A8H6HDG2</accession>
<feature type="compositionally biased region" description="Basic and acidic residues" evidence="1">
    <location>
        <begin position="25"/>
        <end position="39"/>
    </location>
</feature>
<feature type="compositionally biased region" description="Low complexity" evidence="1">
    <location>
        <begin position="1"/>
        <end position="18"/>
    </location>
</feature>
<feature type="compositionally biased region" description="Basic and acidic residues" evidence="1">
    <location>
        <begin position="121"/>
        <end position="136"/>
    </location>
</feature>
<name>A0A8H6HDG2_9AGAR</name>